<evidence type="ECO:0000256" key="6">
    <source>
        <dbReference type="ARBA" id="ARBA00022989"/>
    </source>
</evidence>
<feature type="transmembrane region" description="Helical" evidence="8">
    <location>
        <begin position="176"/>
        <end position="201"/>
    </location>
</feature>
<feature type="transmembrane region" description="Helical" evidence="8">
    <location>
        <begin position="65"/>
        <end position="86"/>
    </location>
</feature>
<gene>
    <name evidence="10" type="ORF">SAMN02745751_00001</name>
</gene>
<evidence type="ECO:0000259" key="9">
    <source>
        <dbReference type="Pfam" id="PF13303"/>
    </source>
</evidence>
<feature type="transmembrane region" description="Helical" evidence="8">
    <location>
        <begin position="92"/>
        <end position="120"/>
    </location>
</feature>
<comment type="subcellular location">
    <subcellularLocation>
        <location evidence="1">Cell membrane</location>
        <topology evidence="1">Multi-pass membrane protein</topology>
    </subcellularLocation>
</comment>
<evidence type="ECO:0000256" key="2">
    <source>
        <dbReference type="ARBA" id="ARBA00022448"/>
    </source>
</evidence>
<dbReference type="AlphaFoldDB" id="A0A1M6A688"/>
<dbReference type="GO" id="GO:0005886">
    <property type="term" value="C:plasma membrane"/>
    <property type="evidence" value="ECO:0007669"/>
    <property type="project" value="UniProtKB-SubCell"/>
</dbReference>
<dbReference type="GO" id="GO:0009401">
    <property type="term" value="P:phosphoenolpyruvate-dependent sugar phosphotransferase system"/>
    <property type="evidence" value="ECO:0007669"/>
    <property type="project" value="InterPro"/>
</dbReference>
<evidence type="ECO:0000256" key="4">
    <source>
        <dbReference type="ARBA" id="ARBA00022597"/>
    </source>
</evidence>
<keyword evidence="7 8" id="KW-0472">Membrane</keyword>
<feature type="transmembrane region" description="Helical" evidence="8">
    <location>
        <begin position="132"/>
        <end position="156"/>
    </location>
</feature>
<keyword evidence="3" id="KW-1003">Cell membrane</keyword>
<dbReference type="Proteomes" id="UP000184052">
    <property type="component" value="Unassembled WGS sequence"/>
</dbReference>
<name>A0A1M6A688_9FIRM</name>
<reference evidence="10 11" key="1">
    <citation type="submission" date="2016-11" db="EMBL/GenBank/DDBJ databases">
        <authorList>
            <person name="Jaros S."/>
            <person name="Januszkiewicz K."/>
            <person name="Wedrychowicz H."/>
        </authorList>
    </citation>
    <scope>NUCLEOTIDE SEQUENCE [LARGE SCALE GENOMIC DNA]</scope>
    <source>
        <strain evidence="10 11">DSM 17477</strain>
    </source>
</reference>
<feature type="domain" description="Phosphotransferase system EIIC" evidence="9">
    <location>
        <begin position="31"/>
        <end position="349"/>
    </location>
</feature>
<evidence type="ECO:0000256" key="7">
    <source>
        <dbReference type="ARBA" id="ARBA00023136"/>
    </source>
</evidence>
<evidence type="ECO:0000256" key="8">
    <source>
        <dbReference type="SAM" id="Phobius"/>
    </source>
</evidence>
<evidence type="ECO:0000313" key="10">
    <source>
        <dbReference type="EMBL" id="SHI32008.1"/>
    </source>
</evidence>
<keyword evidence="2" id="KW-0813">Transport</keyword>
<keyword evidence="11" id="KW-1185">Reference proteome</keyword>
<proteinExistence type="predicted"/>
<feature type="transmembrane region" description="Helical" evidence="8">
    <location>
        <begin position="313"/>
        <end position="333"/>
    </location>
</feature>
<evidence type="ECO:0000313" key="11">
    <source>
        <dbReference type="Proteomes" id="UP000184052"/>
    </source>
</evidence>
<dbReference type="EMBL" id="FQZL01000004">
    <property type="protein sequence ID" value="SHI32008.1"/>
    <property type="molecule type" value="Genomic_DNA"/>
</dbReference>
<evidence type="ECO:0000256" key="1">
    <source>
        <dbReference type="ARBA" id="ARBA00004651"/>
    </source>
</evidence>
<dbReference type="Pfam" id="PF13303">
    <property type="entry name" value="PTS_EIIC_2"/>
    <property type="match status" value="1"/>
</dbReference>
<sequence length="351" mass="35641">MSNADVNNNVKKESFLKRKNIEISVKRYLIDTLSFMALGLFGTLIIGSILNVIGGKLGIKLLTETIWPIARAMTGPGIGVAVAYGLQAPPLVMFASTMTGAAGAALGGPVGALLAGLVGAEFGKLVSKETKVDIIVTPAVTIIVGVLVGTLAGPGINAFMTGFGNLINAATELQPVPMGILVSVLMGIALTLPISSAAIGIMLGLSGLAAGASAAGCAAQMVVFAVISYEVNGVGGLISQGLGTSMLQVPNIVKNWKVWIPAILTSAITGPLATTVFKMENTSIGSGMGTSGLVGQFGAVEAMEAAGNGGAGMYMAILVVHFVLPVVIGLGTYKAMKKMNLIKPEDLKLDI</sequence>
<keyword evidence="5 8" id="KW-0812">Transmembrane</keyword>
<evidence type="ECO:0000256" key="5">
    <source>
        <dbReference type="ARBA" id="ARBA00022692"/>
    </source>
</evidence>
<organism evidence="10 11">
    <name type="scientific">Dethiosulfatibacter aminovorans DSM 17477</name>
    <dbReference type="NCBI Taxonomy" id="1121476"/>
    <lineage>
        <taxon>Bacteria</taxon>
        <taxon>Bacillati</taxon>
        <taxon>Bacillota</taxon>
        <taxon>Tissierellia</taxon>
        <taxon>Dethiosulfatibacter</taxon>
    </lineage>
</organism>
<accession>A0A1M6A688</accession>
<evidence type="ECO:0000256" key="3">
    <source>
        <dbReference type="ARBA" id="ARBA00022475"/>
    </source>
</evidence>
<keyword evidence="4" id="KW-0762">Sugar transport</keyword>
<dbReference type="GO" id="GO:0008982">
    <property type="term" value="F:protein-N(PI)-phosphohistidine-sugar phosphotransferase activity"/>
    <property type="evidence" value="ECO:0007669"/>
    <property type="project" value="InterPro"/>
</dbReference>
<dbReference type="InterPro" id="IPR003352">
    <property type="entry name" value="PTS_EIIC"/>
</dbReference>
<feature type="transmembrane region" description="Helical" evidence="8">
    <location>
        <begin position="208"/>
        <end position="229"/>
    </location>
</feature>
<protein>
    <recommendedName>
        <fullName evidence="9">Phosphotransferase system EIIC domain-containing protein</fullName>
    </recommendedName>
</protein>
<dbReference type="RefSeq" id="WP_245819688.1">
    <property type="nucleotide sequence ID" value="NZ_FQZL01000004.1"/>
</dbReference>
<dbReference type="STRING" id="1121476.SAMN02745751_00001"/>
<keyword evidence="6 8" id="KW-1133">Transmembrane helix</keyword>
<feature type="transmembrane region" description="Helical" evidence="8">
    <location>
        <begin position="33"/>
        <end position="53"/>
    </location>
</feature>